<keyword evidence="1" id="KW-1185">Reference proteome</keyword>
<dbReference type="WBParaSite" id="SPAL_0001537575.1">
    <property type="protein sequence ID" value="SPAL_0001537575.1"/>
    <property type="gene ID" value="SPAL_0001537575"/>
</dbReference>
<dbReference type="Proteomes" id="UP000046392">
    <property type="component" value="Unplaced"/>
</dbReference>
<sequence>MGTYNCRSLSKSLVDNLINEAIKLNINIIALTEVRQKHKVIETNDLKNCLLMYSESLNGNAGVGFLILAEKYKLHEWALFPRMGFIRLSFEDFNAEVGCEKNMFNHIFSFGERNSNGDRLRALCYERKLFNISSFYPKRKNLKWTWKKAESIHSNRYCIKQLDYILSSDRSIFYDINALTHSKFNPTFSDHKLLLNSIKNKKKWRPEHEDIIEQLAASSFKEWKKCADSQEFDIDKDYSMKILLEQLAASSFKEWKKCANSQEFDIDKDYVNFTKIILKIHRKAMEMTPKISYYSSKTLDMFASRKQLINELKLERKSNNSVKDISVLLLELSILKKSLRIQTSLDLERHRNKVIMNALEKRQSIKKARKQLMTRREVYEISTNDGISFYNKL</sequence>
<dbReference type="AlphaFoldDB" id="A0A0N5CBW4"/>
<protein>
    <submittedName>
        <fullName evidence="2">Endo/exonuclease/phosphatase domain-containing protein</fullName>
    </submittedName>
</protein>
<organism evidence="1 2">
    <name type="scientific">Strongyloides papillosus</name>
    <name type="common">Intestinal threadworm</name>
    <dbReference type="NCBI Taxonomy" id="174720"/>
    <lineage>
        <taxon>Eukaryota</taxon>
        <taxon>Metazoa</taxon>
        <taxon>Ecdysozoa</taxon>
        <taxon>Nematoda</taxon>
        <taxon>Chromadorea</taxon>
        <taxon>Rhabditida</taxon>
        <taxon>Tylenchina</taxon>
        <taxon>Panagrolaimomorpha</taxon>
        <taxon>Strongyloidoidea</taxon>
        <taxon>Strongyloididae</taxon>
        <taxon>Strongyloides</taxon>
    </lineage>
</organism>
<evidence type="ECO:0000313" key="2">
    <source>
        <dbReference type="WBParaSite" id="SPAL_0001537575.1"/>
    </source>
</evidence>
<proteinExistence type="predicted"/>
<dbReference type="SUPFAM" id="SSF56219">
    <property type="entry name" value="DNase I-like"/>
    <property type="match status" value="1"/>
</dbReference>
<name>A0A0N5CBW4_STREA</name>
<accession>A0A0N5CBW4</accession>
<dbReference type="InterPro" id="IPR036691">
    <property type="entry name" value="Endo/exonu/phosph_ase_sf"/>
</dbReference>
<evidence type="ECO:0000313" key="1">
    <source>
        <dbReference type="Proteomes" id="UP000046392"/>
    </source>
</evidence>
<reference evidence="2" key="1">
    <citation type="submission" date="2017-02" db="UniProtKB">
        <authorList>
            <consortium name="WormBaseParasite"/>
        </authorList>
    </citation>
    <scope>IDENTIFICATION</scope>
</reference>